<evidence type="ECO:0000313" key="3">
    <source>
        <dbReference type="EMBL" id="VFK63860.1"/>
    </source>
</evidence>
<sequence length="122" mass="14164">MHTTELLLRCYTENKDHQWHAFCIDLNLAAQGDTVGEVREKLSSMIREYVYDATVGEHKEYADQLLNRKAPVSFRIKYLFYTYKRLLLIGRNDVLLSFKEVMPLVPAPTINNVHSKLQAAHV</sequence>
<evidence type="ECO:0000313" key="1">
    <source>
        <dbReference type="EMBL" id="VFK56837.1"/>
    </source>
</evidence>
<reference evidence="3" key="1">
    <citation type="submission" date="2019-02" db="EMBL/GenBank/DDBJ databases">
        <authorList>
            <person name="Gruber-Vodicka R. H."/>
            <person name="Seah K. B. B."/>
        </authorList>
    </citation>
    <scope>NUCLEOTIDE SEQUENCE</scope>
    <source>
        <strain evidence="2">BECK_BY1</strain>
        <strain evidence="3">BECK_BY2</strain>
        <strain evidence="1">BECK_BY3</strain>
    </source>
</reference>
<dbReference type="SUPFAM" id="SSF143100">
    <property type="entry name" value="TTHA1013/TTHA0281-like"/>
    <property type="match status" value="1"/>
</dbReference>
<name>A0A451ACT2_9GAMM</name>
<dbReference type="EMBL" id="CAADFV010000093">
    <property type="protein sequence ID" value="VFK63860.1"/>
    <property type="molecule type" value="Genomic_DNA"/>
</dbReference>
<proteinExistence type="predicted"/>
<dbReference type="InterPro" id="IPR035069">
    <property type="entry name" value="TTHA1013/TTHA0281-like"/>
</dbReference>
<dbReference type="AlphaFoldDB" id="A0A451ACT2"/>
<dbReference type="EMBL" id="CAADFX010000134">
    <property type="protein sequence ID" value="VFK60763.1"/>
    <property type="molecule type" value="Genomic_DNA"/>
</dbReference>
<evidence type="ECO:0000313" key="2">
    <source>
        <dbReference type="EMBL" id="VFK60763.1"/>
    </source>
</evidence>
<dbReference type="EMBL" id="CAADFY010000096">
    <property type="protein sequence ID" value="VFK56837.1"/>
    <property type="molecule type" value="Genomic_DNA"/>
</dbReference>
<protein>
    <recommendedName>
        <fullName evidence="4">DUF1902 domain-containing protein</fullName>
    </recommendedName>
</protein>
<evidence type="ECO:0008006" key="4">
    <source>
        <dbReference type="Google" id="ProtNLM"/>
    </source>
</evidence>
<gene>
    <name evidence="2" type="ORF">BECKTUN1418D_GA0071000_11345</name>
    <name evidence="3" type="ORF">BECKTUN1418E_GA0071001_10933</name>
    <name evidence="1" type="ORF">BECKTUN1418F_GA0071002_10964</name>
</gene>
<accession>A0A451ACT2</accession>
<organism evidence="3">
    <name type="scientific">Candidatus Kentrum sp. TUN</name>
    <dbReference type="NCBI Taxonomy" id="2126343"/>
    <lineage>
        <taxon>Bacteria</taxon>
        <taxon>Pseudomonadati</taxon>
        <taxon>Pseudomonadota</taxon>
        <taxon>Gammaproteobacteria</taxon>
        <taxon>Candidatus Kentrum</taxon>
    </lineage>
</organism>